<dbReference type="EMBL" id="LT591897">
    <property type="protein sequence ID" value="SBQ20202.1"/>
    <property type="molecule type" value="Genomic_DNA"/>
</dbReference>
<organism evidence="2">
    <name type="scientific">Neisseria gonorrhoeae</name>
    <dbReference type="NCBI Taxonomy" id="485"/>
    <lineage>
        <taxon>Bacteria</taxon>
        <taxon>Pseudomonadati</taxon>
        <taxon>Pseudomonadota</taxon>
        <taxon>Betaproteobacteria</taxon>
        <taxon>Neisseriales</taxon>
        <taxon>Neisseriaceae</taxon>
        <taxon>Neisseria</taxon>
    </lineage>
</organism>
<evidence type="ECO:0000313" key="3">
    <source>
        <dbReference type="EMBL" id="SBQ20202.1"/>
    </source>
</evidence>
<keyword evidence="1" id="KW-1133">Transmembrane helix</keyword>
<gene>
    <name evidence="2" type="ORF">WHOF_00145</name>
    <name evidence="3" type="ORF">WHOF_00894C</name>
</gene>
<name>A0AB74ECL3_NEIGO</name>
<keyword evidence="1" id="KW-0472">Membrane</keyword>
<dbReference type="RefSeq" id="WP_047920287.1">
    <property type="nucleotide sequence ID" value="NZ_AP023067.1"/>
</dbReference>
<dbReference type="Gene3D" id="3.90.20.10">
    <property type="match status" value="1"/>
</dbReference>
<feature type="transmembrane region" description="Helical" evidence="1">
    <location>
        <begin position="105"/>
        <end position="123"/>
    </location>
</feature>
<evidence type="ECO:0000313" key="2">
    <source>
        <dbReference type="EMBL" id="SBM87016.1"/>
    </source>
</evidence>
<reference evidence="2" key="1">
    <citation type="submission" date="2016-05" db="EMBL/GenBank/DDBJ databases">
        <authorList>
            <consortium name="Pathogen Informatics"/>
        </authorList>
    </citation>
    <scope>NUCLEOTIDE SEQUENCE</scope>
    <source>
        <strain evidence="2">WHO F</strain>
    </source>
</reference>
<proteinExistence type="predicted"/>
<dbReference type="Proteomes" id="UP000239837">
    <property type="component" value="Chromosome"/>
</dbReference>
<evidence type="ECO:0008006" key="4">
    <source>
        <dbReference type="Google" id="ProtNLM"/>
    </source>
</evidence>
<accession>A0AB74ECL3</accession>
<dbReference type="AlphaFoldDB" id="A0AB74ECL3"/>
<dbReference type="EMBL" id="FLKW01000001">
    <property type="protein sequence ID" value="SBM87016.1"/>
    <property type="molecule type" value="Genomic_DNA"/>
</dbReference>
<protein>
    <recommendedName>
        <fullName evidence="4">DUF1640 domain-containing protein</fullName>
    </recommendedName>
</protein>
<keyword evidence="1" id="KW-0812">Transmembrane</keyword>
<sequence length="124" mass="13805">MPTLSEKHEVLSGLNRQDAAAIVALIDLKTEDDMEKVLNKLDFMTQNFDARLDAFEKSVDARISSFEKSVDARFSSFENSVDARISSFENSVDARFSAIDTKINAIYWFIGITTTVAVAAAKFL</sequence>
<evidence type="ECO:0000256" key="1">
    <source>
        <dbReference type="SAM" id="Phobius"/>
    </source>
</evidence>